<dbReference type="EMBL" id="CP113520">
    <property type="protein sequence ID" value="WAJ28797.1"/>
    <property type="molecule type" value="Genomic_DNA"/>
</dbReference>
<name>A0ACD4NPL0_9HYPH</name>
<sequence length="355" mass="38064">MRAAAAAKRLLTTLGLAAFLAAAPAAAAPFVEPEAWDAWRASFLDASGRVVDTGNNGISHSEGQSYGLLLAVLAEDRETFERIWSFTRTELLLRDDGLAAWRWSPSEEPRVTDMNDAADGDILIAYALGRAGKAWDRPDLTQAGAAMAEAIGSHLLFTQEGRTLLRPAAAGYDRGDRPDGPVVNLSYWVFEAFPVLAELAPGHDWAGAEAGGRALLASVLAEGSLPPEWLSVARRPRPAEGFPAEFGYNALRVPLYLLRAAPGDEAERARLAALAAAMTDPDTGAVRLVDLASGATKERLTDPGYRILPAAVACAESGTPLPDDLKRYASTLYYPSTLHLLTLAHLKEEHPRCLR</sequence>
<proteinExistence type="predicted"/>
<dbReference type="Proteomes" id="UP001163223">
    <property type="component" value="Chromosome"/>
</dbReference>
<keyword evidence="1" id="KW-0378">Hydrolase</keyword>
<evidence type="ECO:0000313" key="1">
    <source>
        <dbReference type="EMBL" id="WAJ28797.1"/>
    </source>
</evidence>
<evidence type="ECO:0000313" key="2">
    <source>
        <dbReference type="Proteomes" id="UP001163223"/>
    </source>
</evidence>
<gene>
    <name evidence="1" type="ORF">OXU80_00635</name>
</gene>
<accession>A0ACD4NPL0</accession>
<keyword evidence="2" id="KW-1185">Reference proteome</keyword>
<protein>
    <submittedName>
        <fullName evidence="1">Glycosyl hydrolase family 8</fullName>
    </submittedName>
</protein>
<reference evidence="1" key="1">
    <citation type="submission" date="2022-11" db="EMBL/GenBank/DDBJ databases">
        <title>beta-Carotene-producing bacterium, Jeongeuplla avenae sp. nov., alleviates the salt stress of Arabidopsis seedlings.</title>
        <authorList>
            <person name="Jiang L."/>
            <person name="Lee J."/>
        </authorList>
    </citation>
    <scope>NUCLEOTIDE SEQUENCE</scope>
    <source>
        <strain evidence="1">DY_R2A_6</strain>
    </source>
</reference>
<organism evidence="1 2">
    <name type="scientific">Antarcticirhabdus aurantiaca</name>
    <dbReference type="NCBI Taxonomy" id="2606717"/>
    <lineage>
        <taxon>Bacteria</taxon>
        <taxon>Pseudomonadati</taxon>
        <taxon>Pseudomonadota</taxon>
        <taxon>Alphaproteobacteria</taxon>
        <taxon>Hyphomicrobiales</taxon>
        <taxon>Aurantimonadaceae</taxon>
        <taxon>Antarcticirhabdus</taxon>
    </lineage>
</organism>